<dbReference type="EMBL" id="CM042043">
    <property type="protein sequence ID" value="KAI3694314.1"/>
    <property type="molecule type" value="Genomic_DNA"/>
</dbReference>
<organism evidence="1 2">
    <name type="scientific">Smallanthus sonchifolius</name>
    <dbReference type="NCBI Taxonomy" id="185202"/>
    <lineage>
        <taxon>Eukaryota</taxon>
        <taxon>Viridiplantae</taxon>
        <taxon>Streptophyta</taxon>
        <taxon>Embryophyta</taxon>
        <taxon>Tracheophyta</taxon>
        <taxon>Spermatophyta</taxon>
        <taxon>Magnoliopsida</taxon>
        <taxon>eudicotyledons</taxon>
        <taxon>Gunneridae</taxon>
        <taxon>Pentapetalae</taxon>
        <taxon>asterids</taxon>
        <taxon>campanulids</taxon>
        <taxon>Asterales</taxon>
        <taxon>Asteraceae</taxon>
        <taxon>Asteroideae</taxon>
        <taxon>Heliantheae alliance</taxon>
        <taxon>Millerieae</taxon>
        <taxon>Smallanthus</taxon>
    </lineage>
</organism>
<gene>
    <name evidence="1" type="ORF">L1987_77278</name>
</gene>
<dbReference type="Proteomes" id="UP001056120">
    <property type="component" value="Linkage Group LG26"/>
</dbReference>
<evidence type="ECO:0000313" key="2">
    <source>
        <dbReference type="Proteomes" id="UP001056120"/>
    </source>
</evidence>
<name>A0ACB8ZAK5_9ASTR</name>
<comment type="caution">
    <text evidence="1">The sequence shown here is derived from an EMBL/GenBank/DDBJ whole genome shotgun (WGS) entry which is preliminary data.</text>
</comment>
<accession>A0ACB8ZAK5</accession>
<sequence>MLGHDASFGYIHAKDLISDNFVVVCAALNVACKLIDEETIPAVIQQVVELLGHQKEAARKKAVKISGSATACNGAASVLPKVSLICNTSCIEFSKGICRLYKLCDSDPGVMGATLCPLFDLIMIDVHSYKDLVGSFVKNDVIMELLRREKNAEIRPDEDTIYIYKD</sequence>
<reference evidence="2" key="1">
    <citation type="journal article" date="2022" name="Mol. Ecol. Resour.">
        <title>The genomes of chicory, endive, great burdock and yacon provide insights into Asteraceae palaeo-polyploidization history and plant inulin production.</title>
        <authorList>
            <person name="Fan W."/>
            <person name="Wang S."/>
            <person name="Wang H."/>
            <person name="Wang A."/>
            <person name="Jiang F."/>
            <person name="Liu H."/>
            <person name="Zhao H."/>
            <person name="Xu D."/>
            <person name="Zhang Y."/>
        </authorList>
    </citation>
    <scope>NUCLEOTIDE SEQUENCE [LARGE SCALE GENOMIC DNA]</scope>
    <source>
        <strain evidence="2">cv. Yunnan</strain>
    </source>
</reference>
<reference evidence="1 2" key="2">
    <citation type="journal article" date="2022" name="Mol. Ecol. Resour.">
        <title>The genomes of chicory, endive, great burdock and yacon provide insights into Asteraceae paleo-polyploidization history and plant inulin production.</title>
        <authorList>
            <person name="Fan W."/>
            <person name="Wang S."/>
            <person name="Wang H."/>
            <person name="Wang A."/>
            <person name="Jiang F."/>
            <person name="Liu H."/>
            <person name="Zhao H."/>
            <person name="Xu D."/>
            <person name="Zhang Y."/>
        </authorList>
    </citation>
    <scope>NUCLEOTIDE SEQUENCE [LARGE SCALE GENOMIC DNA]</scope>
    <source>
        <strain evidence="2">cv. Yunnan</strain>
        <tissue evidence="1">Leaves</tissue>
    </source>
</reference>
<keyword evidence="2" id="KW-1185">Reference proteome</keyword>
<protein>
    <submittedName>
        <fullName evidence="1">Uncharacterized protein</fullName>
    </submittedName>
</protein>
<evidence type="ECO:0000313" key="1">
    <source>
        <dbReference type="EMBL" id="KAI3694314.1"/>
    </source>
</evidence>
<proteinExistence type="predicted"/>